<accession>A0AAD6TA99</accession>
<name>A0AAD6TA99_9AGAR</name>
<feature type="region of interest" description="Disordered" evidence="1">
    <location>
        <begin position="70"/>
        <end position="89"/>
    </location>
</feature>
<sequence>MSSLPDFHVGAPAAVFFQHVWQACNPPNHPTPHLGPASPPIRFSGGFHLLLVGIPPIPYVAPLQLKPPHCAPKHGWQADNPPYPPAPRLSPALPPIPYVSPLQPKHGWQADNPPYPPALRLSLASPPIRLSAPP</sequence>
<gene>
    <name evidence="2" type="ORF">C8F04DRAFT_1251557</name>
</gene>
<evidence type="ECO:0000256" key="1">
    <source>
        <dbReference type="SAM" id="MobiDB-lite"/>
    </source>
</evidence>
<dbReference type="AlphaFoldDB" id="A0AAD6TA99"/>
<organism evidence="2 3">
    <name type="scientific">Mycena alexandri</name>
    <dbReference type="NCBI Taxonomy" id="1745969"/>
    <lineage>
        <taxon>Eukaryota</taxon>
        <taxon>Fungi</taxon>
        <taxon>Dikarya</taxon>
        <taxon>Basidiomycota</taxon>
        <taxon>Agaricomycotina</taxon>
        <taxon>Agaricomycetes</taxon>
        <taxon>Agaricomycetidae</taxon>
        <taxon>Agaricales</taxon>
        <taxon>Marasmiineae</taxon>
        <taxon>Mycenaceae</taxon>
        <taxon>Mycena</taxon>
    </lineage>
</organism>
<protein>
    <submittedName>
        <fullName evidence="2">Uncharacterized protein</fullName>
    </submittedName>
</protein>
<evidence type="ECO:0000313" key="2">
    <source>
        <dbReference type="EMBL" id="KAJ7042739.1"/>
    </source>
</evidence>
<proteinExistence type="predicted"/>
<comment type="caution">
    <text evidence="2">The sequence shown here is derived from an EMBL/GenBank/DDBJ whole genome shotgun (WGS) entry which is preliminary data.</text>
</comment>
<keyword evidence="3" id="KW-1185">Reference proteome</keyword>
<dbReference type="EMBL" id="JARJCM010000011">
    <property type="protein sequence ID" value="KAJ7042739.1"/>
    <property type="molecule type" value="Genomic_DNA"/>
</dbReference>
<dbReference type="Proteomes" id="UP001218188">
    <property type="component" value="Unassembled WGS sequence"/>
</dbReference>
<reference evidence="2" key="1">
    <citation type="submission" date="2023-03" db="EMBL/GenBank/DDBJ databases">
        <title>Massive genome expansion in bonnet fungi (Mycena s.s.) driven by repeated elements and novel gene families across ecological guilds.</title>
        <authorList>
            <consortium name="Lawrence Berkeley National Laboratory"/>
            <person name="Harder C.B."/>
            <person name="Miyauchi S."/>
            <person name="Viragh M."/>
            <person name="Kuo A."/>
            <person name="Thoen E."/>
            <person name="Andreopoulos B."/>
            <person name="Lu D."/>
            <person name="Skrede I."/>
            <person name="Drula E."/>
            <person name="Henrissat B."/>
            <person name="Morin E."/>
            <person name="Kohler A."/>
            <person name="Barry K."/>
            <person name="LaButti K."/>
            <person name="Morin E."/>
            <person name="Salamov A."/>
            <person name="Lipzen A."/>
            <person name="Mereny Z."/>
            <person name="Hegedus B."/>
            <person name="Baldrian P."/>
            <person name="Stursova M."/>
            <person name="Weitz H."/>
            <person name="Taylor A."/>
            <person name="Grigoriev I.V."/>
            <person name="Nagy L.G."/>
            <person name="Martin F."/>
            <person name="Kauserud H."/>
        </authorList>
    </citation>
    <scope>NUCLEOTIDE SEQUENCE</scope>
    <source>
        <strain evidence="2">CBHHK200</strain>
    </source>
</reference>
<evidence type="ECO:0000313" key="3">
    <source>
        <dbReference type="Proteomes" id="UP001218188"/>
    </source>
</evidence>